<evidence type="ECO:0000313" key="5">
    <source>
        <dbReference type="Proteomes" id="UP000651120"/>
    </source>
</evidence>
<dbReference type="InterPro" id="IPR052117">
    <property type="entry name" value="Cas10/Csm1_subtype-III-A"/>
</dbReference>
<dbReference type="InterPro" id="IPR043128">
    <property type="entry name" value="Rev_trsase/Diguanyl_cyclase"/>
</dbReference>
<name>A0A832T038_9CREN</name>
<dbReference type="GO" id="GO:0000166">
    <property type="term" value="F:nucleotide binding"/>
    <property type="evidence" value="ECO:0007669"/>
    <property type="project" value="UniProtKB-KW"/>
</dbReference>
<organism evidence="4 5">
    <name type="scientific">Pyrobaculum aerophilum</name>
    <dbReference type="NCBI Taxonomy" id="13773"/>
    <lineage>
        <taxon>Archaea</taxon>
        <taxon>Thermoproteota</taxon>
        <taxon>Thermoprotei</taxon>
        <taxon>Thermoproteales</taxon>
        <taxon>Thermoproteaceae</taxon>
        <taxon>Pyrobaculum</taxon>
    </lineage>
</organism>
<dbReference type="Pfam" id="PF01966">
    <property type="entry name" value="HD"/>
    <property type="match status" value="1"/>
</dbReference>
<evidence type="ECO:0000259" key="3">
    <source>
        <dbReference type="Pfam" id="PF18211"/>
    </source>
</evidence>
<dbReference type="OMA" id="FTNTHIY"/>
<comment type="caution">
    <text evidence="4">The sequence shown here is derived from an EMBL/GenBank/DDBJ whole genome shotgun (WGS) entry which is preliminary data.</text>
</comment>
<evidence type="ECO:0000259" key="2">
    <source>
        <dbReference type="Pfam" id="PF01966"/>
    </source>
</evidence>
<dbReference type="PANTHER" id="PTHR36528">
    <property type="entry name" value="CRISPR SYSTEM SINGLE-STRAND-SPECIFIC DEOXYRIBONUCLEASE CAS10/CSM1 (SUBTYPE III-A)"/>
    <property type="match status" value="1"/>
</dbReference>
<dbReference type="NCBIfam" id="TIGR02578">
    <property type="entry name" value="cas_TM1811_Csm1"/>
    <property type="match status" value="1"/>
</dbReference>
<keyword evidence="1" id="KW-0808">Transferase</keyword>
<feature type="domain" description="HD" evidence="2">
    <location>
        <begin position="13"/>
        <end position="76"/>
    </location>
</feature>
<dbReference type="CDD" id="cd09680">
    <property type="entry name" value="Cas10_III"/>
    <property type="match status" value="1"/>
</dbReference>
<dbReference type="InterPro" id="IPR006674">
    <property type="entry name" value="HD_domain"/>
</dbReference>
<dbReference type="Pfam" id="PF18211">
    <property type="entry name" value="Csm1_B"/>
    <property type="match status" value="1"/>
</dbReference>
<reference evidence="4" key="1">
    <citation type="journal article" date="2020" name="bioRxiv">
        <title>A rank-normalized archaeal taxonomy based on genome phylogeny resolves widespread incomplete and uneven classifications.</title>
        <authorList>
            <person name="Rinke C."/>
            <person name="Chuvochina M."/>
            <person name="Mussig A.J."/>
            <person name="Chaumeil P.-A."/>
            <person name="Waite D.W."/>
            <person name="Whitman W.B."/>
            <person name="Parks D.H."/>
            <person name="Hugenholtz P."/>
        </authorList>
    </citation>
    <scope>NUCLEOTIDE SEQUENCE</scope>
    <source>
        <strain evidence="4">UBA8839</strain>
    </source>
</reference>
<accession>A0A832T038</accession>
<evidence type="ECO:0000313" key="4">
    <source>
        <dbReference type="EMBL" id="HII46814.1"/>
    </source>
</evidence>
<dbReference type="GO" id="GO:0051607">
    <property type="term" value="P:defense response to virus"/>
    <property type="evidence" value="ECO:0007669"/>
    <property type="project" value="UniProtKB-KW"/>
</dbReference>
<dbReference type="Gene3D" id="3.30.70.270">
    <property type="match status" value="1"/>
</dbReference>
<dbReference type="EMBL" id="DUJP01000022">
    <property type="protein sequence ID" value="HII46814.1"/>
    <property type="molecule type" value="Genomic_DNA"/>
</dbReference>
<gene>
    <name evidence="4" type="primary">cas10</name>
    <name evidence="4" type="ORF">HA333_05035</name>
</gene>
<dbReference type="PANTHER" id="PTHR36528:SF1">
    <property type="entry name" value="CRISPR SYSTEM SINGLE-STRAND-SPECIFIC DEOXYRIBONUCLEASE CAS10_CSM1 (SUBTYPE III-A)"/>
    <property type="match status" value="1"/>
</dbReference>
<dbReference type="GO" id="GO:0016740">
    <property type="term" value="F:transferase activity"/>
    <property type="evidence" value="ECO:0007669"/>
    <property type="project" value="UniProtKB-KW"/>
</dbReference>
<protein>
    <submittedName>
        <fullName evidence="4">Type III-A CRISPR-associated protein Cas10/Csm1</fullName>
    </submittedName>
</protein>
<dbReference type="GeneID" id="1464782"/>
<evidence type="ECO:0000256" key="1">
    <source>
        <dbReference type="ARBA" id="ARBA00022679"/>
    </source>
</evidence>
<dbReference type="RefSeq" id="WP_011007038.1">
    <property type="nucleotide sequence ID" value="NZ_DAIOPL010000057.1"/>
</dbReference>
<dbReference type="InterPro" id="IPR013408">
    <property type="entry name" value="Cas10/Csm1"/>
</dbReference>
<sequence length="790" mass="87624">MSGSSSLQYREYVVAALLHDVGKLIRRAKLCAGEPAKRHVEHSVEFVDFISNALCRAGLNVDLVKRLVEGHHEGDYGIAPYDRAAALERLRGDEESGGRLAIPDRGEHQIPLVLYEDEKTALYVPPCPLPQSLREAEGFKPSRDISSITPERVCQCYQQSYRELMRLAGELRQLEMSYSQLVETLVYILKATASFVPAAVYGVDKPDTSLFAHLILAAALASTGGEFFLVSIDVGRIQEYISRARTTARAMSILRGRSLRITLLQKLAARRLIEEINKALGGDVVTHANILIDTGGEVLLIVPKVEGIEKIVERIEEEVLKETEGMLTLYIHYSGPHRLDDIKDFYEIMRRHTHGVVERKVKFRLYPAPASAGNAKSKFGAYSFYNDTCDFCGRPAATRAVEEDLNLCDLCAEEYFVGKAARNLQAVLITRGLDVAGDRVGGCRLDRMDMLGYTVLFAGGACDAKALAQVGQGGSLYVVNSRDFIGRASGVAYGFIFTNQHIPQAEWAERPVALSLEELEGIAVFVKLDANAMGRRKFEASKRPSLLVTFSTSVSMAYELYSALLAGDERFRESVYVVFSGGDDAILAGDVAALSYASRLAEYAESWGFRTAIGVKVESDHYPVYYAFINTEERLEEAKEKDRKKSLAVFFDNPLLYIEAGRLREVYNAVESLVLLGGDREKLDKAARYFYTKLMEIRRAADLCEKNPLAARKTAAKALIDLAYFVNRRGGEGLEKVIELAGALVRPEQFAKVYAPVLKCEKSGLEGLVGELNRVIIALNLLHLMSKREK</sequence>
<dbReference type="Proteomes" id="UP000651120">
    <property type="component" value="Unassembled WGS sequence"/>
</dbReference>
<feature type="domain" description="Csm1 subunit" evidence="3">
    <location>
        <begin position="247"/>
        <end position="332"/>
    </location>
</feature>
<proteinExistence type="predicted"/>
<dbReference type="AlphaFoldDB" id="A0A832T038"/>
<dbReference type="InterPro" id="IPR041062">
    <property type="entry name" value="Csm1_B"/>
</dbReference>